<proteinExistence type="predicted"/>
<dbReference type="SUPFAM" id="SSF52540">
    <property type="entry name" value="P-loop containing nucleoside triphosphate hydrolases"/>
    <property type="match status" value="1"/>
</dbReference>
<dbReference type="AlphaFoldDB" id="A0A921GGQ6"/>
<protein>
    <recommendedName>
        <fullName evidence="4">SF3 helicase domain-containing protein</fullName>
    </recommendedName>
</protein>
<sequence>MAGAPERDRVDPGFYAVLEAACGDFMLADGAHITETRFLSPAAYRAAYVGYICYELAAGVISSLWDLTPEGKELKFQHPEMVEAHEEPPLTLSALAQYVLKVLIHRVSSRPGVLARFIDSKAELDAMKWPAPKELTPFEAALIAIAYHHRPEHGVVWSVYADVRKPGGGNLRWRDPKTGAWGDFVINLGEGEFGGPMYADFIALLPGGDARAFREFRAHFTRFIEMYRKYDMTMARVKYDLASQWSLTNGGAKRLNRYTKEFVDVTDDPVELTANGTMTGVYFEDDGTGHAKFPENFVRETPDNNGVMRTFDANRDFFAAFAKPGEEEIVKDAILTICGYWYGYDAGSREAVALIGERGSVKSTLIKLLERSGSGNLATVPWHELGERSKVFSLNGKAAMLSGEIGENIRSTTRVNFNMLTAHDTMSTHQLFVGDTQIDFCGPIIGASNMMPKTDDRTGAFESRVGVYEADHSVYDNEFYLPEVGKKFVFDNDFQGWLIGLVCGSHPSVRSVKESPNPKLRASNAKLADEIDWVRQFLDVYLGNLDAQGVDAFFVQAAFEAYKVWYSREVGGKVVGSLNREFKQSFVRYVRERGWVVDLDGRGQYAKKRMPDGFYEPRRVRAAVSEWIAPARFDAAGQPVAYGPDDLVKWVDYDQLVGHPGKRDGLLDRSQRGVCLRASAVEDYNEHGWSPASRHHNEFLHEQKTLLDRLTPDELKAYQDFCRQADELAGRGYRDSDGFPYEVPGVREWDRMGCPVEVVYEDPTKPDATKNLDVCLRLHRAGSKVRDDALLVRVHAKNVYPTLNDDVSDLTAADDLRVYARKQFISDPGFCDRDDDDVVYEPVSPVRFDGDDDPDDPDDDPTPGPGAAPTSSDAPEDAKTGNETAAQGTCDASAPADGAHEAPAPSDKAPAANGPSAPAETPVSAAPAAVEGGDAAEEAPSAPDPGYEAFCAHAKGAVEHSGGYVIYDGGPEGTMVCREVIGEDEWAAYGRPTSLRGSVEVDGERLPLIE</sequence>
<evidence type="ECO:0000256" key="1">
    <source>
        <dbReference type="SAM" id="MobiDB-lite"/>
    </source>
</evidence>
<evidence type="ECO:0000313" key="3">
    <source>
        <dbReference type="Proteomes" id="UP000697330"/>
    </source>
</evidence>
<dbReference type="Proteomes" id="UP000697330">
    <property type="component" value="Unassembled WGS sequence"/>
</dbReference>
<reference evidence="2" key="1">
    <citation type="journal article" date="2021" name="PeerJ">
        <title>Extensive microbial diversity within the chicken gut microbiome revealed by metagenomics and culture.</title>
        <authorList>
            <person name="Gilroy R."/>
            <person name="Ravi A."/>
            <person name="Getino M."/>
            <person name="Pursley I."/>
            <person name="Horton D.L."/>
            <person name="Alikhan N.F."/>
            <person name="Baker D."/>
            <person name="Gharbi K."/>
            <person name="Hall N."/>
            <person name="Watson M."/>
            <person name="Adriaenssens E.M."/>
            <person name="Foster-Nyarko E."/>
            <person name="Jarju S."/>
            <person name="Secka A."/>
            <person name="Antonio M."/>
            <person name="Oren A."/>
            <person name="Chaudhuri R.R."/>
            <person name="La Ragione R."/>
            <person name="Hildebrand F."/>
            <person name="Pallen M.J."/>
        </authorList>
    </citation>
    <scope>NUCLEOTIDE SEQUENCE</scope>
    <source>
        <strain evidence="2">CHK124-7917</strain>
    </source>
</reference>
<evidence type="ECO:0008006" key="4">
    <source>
        <dbReference type="Google" id="ProtNLM"/>
    </source>
</evidence>
<dbReference type="EMBL" id="DYWQ01000138">
    <property type="protein sequence ID" value="HJF45905.1"/>
    <property type="molecule type" value="Genomic_DNA"/>
</dbReference>
<name>A0A921GGQ6_9ACTN</name>
<dbReference type="Gene3D" id="3.40.50.300">
    <property type="entry name" value="P-loop containing nucleotide triphosphate hydrolases"/>
    <property type="match status" value="1"/>
</dbReference>
<dbReference type="RefSeq" id="WP_274959558.1">
    <property type="nucleotide sequence ID" value="NZ_DYWQ01000138.1"/>
</dbReference>
<feature type="region of interest" description="Disordered" evidence="1">
    <location>
        <begin position="842"/>
        <end position="944"/>
    </location>
</feature>
<organism evidence="2 3">
    <name type="scientific">Thermophilibacter provencensis</name>
    <dbReference type="NCBI Taxonomy" id="1852386"/>
    <lineage>
        <taxon>Bacteria</taxon>
        <taxon>Bacillati</taxon>
        <taxon>Actinomycetota</taxon>
        <taxon>Coriobacteriia</taxon>
        <taxon>Coriobacteriales</taxon>
        <taxon>Atopobiaceae</taxon>
        <taxon>Thermophilibacter</taxon>
    </lineage>
</organism>
<feature type="compositionally biased region" description="Low complexity" evidence="1">
    <location>
        <begin position="925"/>
        <end position="944"/>
    </location>
</feature>
<gene>
    <name evidence="2" type="ORF">K8U72_09020</name>
</gene>
<dbReference type="InterPro" id="IPR027417">
    <property type="entry name" value="P-loop_NTPase"/>
</dbReference>
<feature type="compositionally biased region" description="Acidic residues" evidence="1">
    <location>
        <begin position="850"/>
        <end position="861"/>
    </location>
</feature>
<comment type="caution">
    <text evidence="2">The sequence shown here is derived from an EMBL/GenBank/DDBJ whole genome shotgun (WGS) entry which is preliminary data.</text>
</comment>
<accession>A0A921GGQ6</accession>
<evidence type="ECO:0000313" key="2">
    <source>
        <dbReference type="EMBL" id="HJF45905.1"/>
    </source>
</evidence>
<reference evidence="2" key="2">
    <citation type="submission" date="2021-09" db="EMBL/GenBank/DDBJ databases">
        <authorList>
            <person name="Gilroy R."/>
        </authorList>
    </citation>
    <scope>NUCLEOTIDE SEQUENCE</scope>
    <source>
        <strain evidence="2">CHK124-7917</strain>
    </source>
</reference>